<keyword evidence="2" id="KW-1185">Reference proteome</keyword>
<proteinExistence type="predicted"/>
<gene>
    <name evidence="1" type="ORF">E2C01_045157</name>
</gene>
<name>A0A5B7G222_PORTR</name>
<reference evidence="1 2" key="1">
    <citation type="submission" date="2019-05" db="EMBL/GenBank/DDBJ databases">
        <title>Another draft genome of Portunus trituberculatus and its Hox gene families provides insights of decapod evolution.</title>
        <authorList>
            <person name="Jeong J.-H."/>
            <person name="Song I."/>
            <person name="Kim S."/>
            <person name="Choi T."/>
            <person name="Kim D."/>
            <person name="Ryu S."/>
            <person name="Kim W."/>
        </authorList>
    </citation>
    <scope>NUCLEOTIDE SEQUENCE [LARGE SCALE GENOMIC DNA]</scope>
    <source>
        <tissue evidence="1">Muscle</tissue>
    </source>
</reference>
<accession>A0A5B7G222</accession>
<dbReference type="Proteomes" id="UP000324222">
    <property type="component" value="Unassembled WGS sequence"/>
</dbReference>
<comment type="caution">
    <text evidence="1">The sequence shown here is derived from an EMBL/GenBank/DDBJ whole genome shotgun (WGS) entry which is preliminary data.</text>
</comment>
<evidence type="ECO:0000313" key="2">
    <source>
        <dbReference type="Proteomes" id="UP000324222"/>
    </source>
</evidence>
<evidence type="ECO:0000313" key="1">
    <source>
        <dbReference type="EMBL" id="MPC51313.1"/>
    </source>
</evidence>
<sequence length="78" mass="8355">MASGRTRSLQLVRVSPGAVLPRHYLAYEISTTSARPSPAFHTPVQSSPSTTITITGITIAITAKLMMTLDSPPLYVNL</sequence>
<protein>
    <submittedName>
        <fullName evidence="1">Uncharacterized protein</fullName>
    </submittedName>
</protein>
<dbReference type="AlphaFoldDB" id="A0A5B7G222"/>
<dbReference type="EMBL" id="VSRR010010094">
    <property type="protein sequence ID" value="MPC51313.1"/>
    <property type="molecule type" value="Genomic_DNA"/>
</dbReference>
<organism evidence="1 2">
    <name type="scientific">Portunus trituberculatus</name>
    <name type="common">Swimming crab</name>
    <name type="synonym">Neptunus trituberculatus</name>
    <dbReference type="NCBI Taxonomy" id="210409"/>
    <lineage>
        <taxon>Eukaryota</taxon>
        <taxon>Metazoa</taxon>
        <taxon>Ecdysozoa</taxon>
        <taxon>Arthropoda</taxon>
        <taxon>Crustacea</taxon>
        <taxon>Multicrustacea</taxon>
        <taxon>Malacostraca</taxon>
        <taxon>Eumalacostraca</taxon>
        <taxon>Eucarida</taxon>
        <taxon>Decapoda</taxon>
        <taxon>Pleocyemata</taxon>
        <taxon>Brachyura</taxon>
        <taxon>Eubrachyura</taxon>
        <taxon>Portunoidea</taxon>
        <taxon>Portunidae</taxon>
        <taxon>Portuninae</taxon>
        <taxon>Portunus</taxon>
    </lineage>
</organism>